<reference evidence="1" key="1">
    <citation type="submission" date="2024-01" db="EMBL/GenBank/DDBJ databases">
        <title>Sequencing the genomes of a sandfly, Sergentomyia squamirostris, and its two endosymbionts.</title>
        <authorList>
            <person name="Itokawa K."/>
            <person name="Sanjoba C."/>
        </authorList>
    </citation>
    <scope>NUCLEOTIDE SEQUENCE</scope>
    <source>
        <strain evidence="1">RiSSQ</strain>
    </source>
</reference>
<dbReference type="Pfam" id="PF02452">
    <property type="entry name" value="PemK_toxin"/>
    <property type="match status" value="1"/>
</dbReference>
<dbReference type="PANTHER" id="PTHR33988:SF3">
    <property type="entry name" value="ENDORIBONUCLEASE TOXIN CHPB-RELATED"/>
    <property type="match status" value="1"/>
</dbReference>
<organism evidence="1">
    <name type="scientific">Candidatus Tisiphia endosymbiont of Sergentomyia squamirostris</name>
    <dbReference type="NCBI Taxonomy" id="3113639"/>
    <lineage>
        <taxon>Bacteria</taxon>
        <taxon>Pseudomonadati</taxon>
        <taxon>Pseudomonadota</taxon>
        <taxon>Alphaproteobacteria</taxon>
        <taxon>Rickettsiales</taxon>
        <taxon>Rickettsiaceae</taxon>
        <taxon>Rickettsieae</taxon>
        <taxon>Candidatus Tisiphia</taxon>
    </lineage>
</organism>
<dbReference type="Gene3D" id="2.30.30.110">
    <property type="match status" value="1"/>
</dbReference>
<dbReference type="InterPro" id="IPR011067">
    <property type="entry name" value="Plasmid_toxin/cell-grow_inhib"/>
</dbReference>
<proteinExistence type="predicted"/>
<dbReference type="EMBL" id="AP029170">
    <property type="protein sequence ID" value="BFD46095.1"/>
    <property type="molecule type" value="Genomic_DNA"/>
</dbReference>
<dbReference type="PANTHER" id="PTHR33988">
    <property type="entry name" value="ENDORIBONUCLEASE MAZF-RELATED"/>
    <property type="match status" value="1"/>
</dbReference>
<dbReference type="NCBIfam" id="NF007386">
    <property type="entry name" value="PRK09907.1"/>
    <property type="match status" value="1"/>
</dbReference>
<dbReference type="GO" id="GO:0003677">
    <property type="term" value="F:DNA binding"/>
    <property type="evidence" value="ECO:0007669"/>
    <property type="project" value="InterPro"/>
</dbReference>
<evidence type="ECO:0000313" key="1">
    <source>
        <dbReference type="EMBL" id="BFD46095.1"/>
    </source>
</evidence>
<gene>
    <name evidence="1" type="primary">mazF</name>
    <name evidence="1" type="ORF">DMENIID0002_07410</name>
</gene>
<name>A0AAT9G8K5_9RICK</name>
<dbReference type="GO" id="GO:0006402">
    <property type="term" value="P:mRNA catabolic process"/>
    <property type="evidence" value="ECO:0007669"/>
    <property type="project" value="TreeGrafter"/>
</dbReference>
<dbReference type="SUPFAM" id="SSF50118">
    <property type="entry name" value="Cell growth inhibitor/plasmid maintenance toxic component"/>
    <property type="match status" value="1"/>
</dbReference>
<accession>A0AAT9G8K5</accession>
<protein>
    <submittedName>
        <fullName evidence="1">Endoribonuclease MazF</fullName>
    </submittedName>
</protein>
<dbReference type="AlphaFoldDB" id="A0AAT9G8K5"/>
<dbReference type="GO" id="GO:0016075">
    <property type="term" value="P:rRNA catabolic process"/>
    <property type="evidence" value="ECO:0007669"/>
    <property type="project" value="TreeGrafter"/>
</dbReference>
<dbReference type="GO" id="GO:0004521">
    <property type="term" value="F:RNA endonuclease activity"/>
    <property type="evidence" value="ECO:0007669"/>
    <property type="project" value="TreeGrafter"/>
</dbReference>
<sequence length="109" mass="12475">MVTFIPERGDVVWLNFEPQKGKEIQKTRPAVVLTPYKYNLKSGLALFVPITSQIKGYPFEVIINFEQIKGAVLCDQVRSMDWKARTATKILTLDKILINVILSKLRLLL</sequence>
<dbReference type="InterPro" id="IPR003477">
    <property type="entry name" value="PemK-like"/>
</dbReference>